<comment type="similarity">
    <text evidence="1">Belongs to the bacterial solute-binding protein 9 family.</text>
</comment>
<feature type="region of interest" description="Disordered" evidence="6">
    <location>
        <begin position="98"/>
        <end position="130"/>
    </location>
</feature>
<keyword evidence="5" id="KW-0406">Ion transport</keyword>
<evidence type="ECO:0000256" key="7">
    <source>
        <dbReference type="SAM" id="SignalP"/>
    </source>
</evidence>
<accession>A0A418Y007</accession>
<sequence>MRCLGLIVLLLFAGPAWSQTIVASVEPLAKLLRSLYGPEVEVVTLLQANQNPHQLALSPRQVMQVRDADLLVWLGAGVEAPLAPLVARRNRPSVALLEQPTVERREGEHAHHEHGHEHDHPDHSDAHHNASLDPHLWLSIKNMQLLAQAVANAMPGGLLQGQPEVWLQQADATRVTLRQQLAPHGNTDWLSYHHPWGYFSETMGLAEPVQVSVQLDAGPGSRRFVALAEEIRDRELHCMIVEPEARVNMLERLCPECQAVALDPLGRDQPSLHYLPWLNTLGEGFARCLQARG</sequence>
<dbReference type="SUPFAM" id="SSF53807">
    <property type="entry name" value="Helical backbone' metal receptor"/>
    <property type="match status" value="1"/>
</dbReference>
<dbReference type="InterPro" id="IPR050492">
    <property type="entry name" value="Bact_metal-bind_prot9"/>
</dbReference>
<name>A0A418Y007_9GAMM</name>
<keyword evidence="4 7" id="KW-0732">Signal</keyword>
<dbReference type="PANTHER" id="PTHR42953">
    <property type="entry name" value="HIGH-AFFINITY ZINC UPTAKE SYSTEM PROTEIN ZNUA-RELATED"/>
    <property type="match status" value="1"/>
</dbReference>
<dbReference type="AlphaFoldDB" id="A0A418Y007"/>
<proteinExistence type="inferred from homology"/>
<feature type="chain" id="PRO_5019173273" description="High-affinity zinc uptake system protein ZnuA" evidence="7">
    <location>
        <begin position="19"/>
        <end position="293"/>
    </location>
</feature>
<protein>
    <recommendedName>
        <fullName evidence="2">High-affinity zinc uptake system protein ZnuA</fullName>
    </recommendedName>
</protein>
<keyword evidence="5" id="KW-0862">Zinc</keyword>
<keyword evidence="9" id="KW-1185">Reference proteome</keyword>
<evidence type="ECO:0000256" key="6">
    <source>
        <dbReference type="SAM" id="MobiDB-lite"/>
    </source>
</evidence>
<keyword evidence="3" id="KW-0813">Transport</keyword>
<feature type="compositionally biased region" description="Basic and acidic residues" evidence="6">
    <location>
        <begin position="101"/>
        <end position="130"/>
    </location>
</feature>
<evidence type="ECO:0000256" key="1">
    <source>
        <dbReference type="ARBA" id="ARBA00011028"/>
    </source>
</evidence>
<evidence type="ECO:0000256" key="2">
    <source>
        <dbReference type="ARBA" id="ARBA00015915"/>
    </source>
</evidence>
<evidence type="ECO:0000313" key="8">
    <source>
        <dbReference type="EMBL" id="RJG18619.1"/>
    </source>
</evidence>
<feature type="signal peptide" evidence="7">
    <location>
        <begin position="1"/>
        <end position="18"/>
    </location>
</feature>
<dbReference type="EMBL" id="QYYA01000002">
    <property type="protein sequence ID" value="RJG18619.1"/>
    <property type="molecule type" value="Genomic_DNA"/>
</dbReference>
<comment type="caution">
    <text evidence="8">The sequence shown here is derived from an EMBL/GenBank/DDBJ whole genome shotgun (WGS) entry which is preliminary data.</text>
</comment>
<reference evidence="8 9" key="1">
    <citation type="submission" date="2018-09" db="EMBL/GenBank/DDBJ databases">
        <title>Alcanivorax profundi sp. nov., isolated from 1000 m-depth seawater of the Mariana Trench.</title>
        <authorList>
            <person name="Liu J."/>
        </authorList>
    </citation>
    <scope>NUCLEOTIDE SEQUENCE [LARGE SCALE GENOMIC DNA]</scope>
    <source>
        <strain evidence="8 9">MTEO17</strain>
    </source>
</reference>
<dbReference type="OrthoDB" id="7346865at2"/>
<dbReference type="Proteomes" id="UP000283734">
    <property type="component" value="Unassembled WGS sequence"/>
</dbReference>
<dbReference type="InterPro" id="IPR006127">
    <property type="entry name" value="ZnuA-like"/>
</dbReference>
<organism evidence="8 9">
    <name type="scientific">Alcanivorax profundi</name>
    <dbReference type="NCBI Taxonomy" id="2338368"/>
    <lineage>
        <taxon>Bacteria</taxon>
        <taxon>Pseudomonadati</taxon>
        <taxon>Pseudomonadota</taxon>
        <taxon>Gammaproteobacteria</taxon>
        <taxon>Oceanospirillales</taxon>
        <taxon>Alcanivoracaceae</taxon>
        <taxon>Alcanivorax</taxon>
    </lineage>
</organism>
<dbReference type="PANTHER" id="PTHR42953:SF3">
    <property type="entry name" value="HIGH-AFFINITY ZINC UPTAKE SYSTEM PROTEIN ZNUA"/>
    <property type="match status" value="1"/>
</dbReference>
<evidence type="ECO:0000313" key="9">
    <source>
        <dbReference type="Proteomes" id="UP000283734"/>
    </source>
</evidence>
<evidence type="ECO:0000256" key="5">
    <source>
        <dbReference type="ARBA" id="ARBA00022906"/>
    </source>
</evidence>
<dbReference type="Pfam" id="PF01297">
    <property type="entry name" value="ZnuA"/>
    <property type="match status" value="1"/>
</dbReference>
<evidence type="ECO:0000256" key="4">
    <source>
        <dbReference type="ARBA" id="ARBA00022729"/>
    </source>
</evidence>
<evidence type="ECO:0000256" key="3">
    <source>
        <dbReference type="ARBA" id="ARBA00022448"/>
    </source>
</evidence>
<gene>
    <name evidence="8" type="ORF">D4A39_09150</name>
</gene>
<keyword evidence="5" id="KW-0864">Zinc transport</keyword>
<dbReference type="GO" id="GO:0006829">
    <property type="term" value="P:zinc ion transport"/>
    <property type="evidence" value="ECO:0007669"/>
    <property type="project" value="UniProtKB-KW"/>
</dbReference>
<dbReference type="Gene3D" id="3.40.50.1980">
    <property type="entry name" value="Nitrogenase molybdenum iron protein domain"/>
    <property type="match status" value="2"/>
</dbReference>
<dbReference type="GO" id="GO:0046872">
    <property type="term" value="F:metal ion binding"/>
    <property type="evidence" value="ECO:0007669"/>
    <property type="project" value="InterPro"/>
</dbReference>